<keyword evidence="2" id="KW-1185">Reference proteome</keyword>
<proteinExistence type="predicted"/>
<evidence type="ECO:0000313" key="1">
    <source>
        <dbReference type="EMBL" id="KAK6794163.1"/>
    </source>
</evidence>
<reference evidence="1 2" key="1">
    <citation type="submission" date="2024-02" db="EMBL/GenBank/DDBJ databases">
        <title>de novo genome assembly of Solanum bulbocastanum strain 11H21.</title>
        <authorList>
            <person name="Hosaka A.J."/>
        </authorList>
    </citation>
    <scope>NUCLEOTIDE SEQUENCE [LARGE SCALE GENOMIC DNA]</scope>
    <source>
        <tissue evidence="1">Young leaves</tissue>
    </source>
</reference>
<organism evidence="1 2">
    <name type="scientific">Solanum bulbocastanum</name>
    <name type="common">Wild potato</name>
    <dbReference type="NCBI Taxonomy" id="147425"/>
    <lineage>
        <taxon>Eukaryota</taxon>
        <taxon>Viridiplantae</taxon>
        <taxon>Streptophyta</taxon>
        <taxon>Embryophyta</taxon>
        <taxon>Tracheophyta</taxon>
        <taxon>Spermatophyta</taxon>
        <taxon>Magnoliopsida</taxon>
        <taxon>eudicotyledons</taxon>
        <taxon>Gunneridae</taxon>
        <taxon>Pentapetalae</taxon>
        <taxon>asterids</taxon>
        <taxon>lamiids</taxon>
        <taxon>Solanales</taxon>
        <taxon>Solanaceae</taxon>
        <taxon>Solanoideae</taxon>
        <taxon>Solaneae</taxon>
        <taxon>Solanum</taxon>
    </lineage>
</organism>
<dbReference type="EMBL" id="JBANQN010000003">
    <property type="protein sequence ID" value="KAK6794163.1"/>
    <property type="molecule type" value="Genomic_DNA"/>
</dbReference>
<dbReference type="Proteomes" id="UP001371456">
    <property type="component" value="Unassembled WGS sequence"/>
</dbReference>
<protein>
    <submittedName>
        <fullName evidence="1">Uncharacterized protein</fullName>
    </submittedName>
</protein>
<accession>A0AAN8TT59</accession>
<name>A0AAN8TT59_SOLBU</name>
<comment type="caution">
    <text evidence="1">The sequence shown here is derived from an EMBL/GenBank/DDBJ whole genome shotgun (WGS) entry which is preliminary data.</text>
</comment>
<gene>
    <name evidence="1" type="ORF">RDI58_007616</name>
</gene>
<dbReference type="AlphaFoldDB" id="A0AAN8TT59"/>
<evidence type="ECO:0000313" key="2">
    <source>
        <dbReference type="Proteomes" id="UP001371456"/>
    </source>
</evidence>
<sequence>MIAQGCQVVANGDLGYEVVEALEHDRIEPPNEMHWWYSKEAYFLVYQPKIQPIRGEKLWKIDPS</sequence>